<evidence type="ECO:0000256" key="10">
    <source>
        <dbReference type="SAM" id="SignalP"/>
    </source>
</evidence>
<evidence type="ECO:0000256" key="8">
    <source>
        <dbReference type="ARBA" id="ARBA00023288"/>
    </source>
</evidence>
<comment type="function">
    <text evidence="1">VSG forms a coat on the surface of the parasite. The trypanosome evades the immune response of the host by expressing a series of antigenically distinct VSGs from an estimated 1000 VSG genes.</text>
</comment>
<comment type="caution">
    <text evidence="12">The sequence shown here is derived from an EMBL/GenBank/DDBJ whole genome shotgun (WGS) entry which is preliminary data.</text>
</comment>
<reference evidence="12 13" key="2">
    <citation type="journal article" date="2012" name="Proc. Natl. Acad. Sci. U.S.A.">
        <title>Antigenic diversity is generated by distinct evolutionary mechanisms in African trypanosome species.</title>
        <authorList>
            <person name="Jackson A.P."/>
            <person name="Berry A."/>
            <person name="Aslett M."/>
            <person name="Allison H.C."/>
            <person name="Burton P."/>
            <person name="Vavrova-Anderson J."/>
            <person name="Brown R."/>
            <person name="Browne H."/>
            <person name="Corton N."/>
            <person name="Hauser H."/>
            <person name="Gamble J."/>
            <person name="Gilderthorp R."/>
            <person name="Marcello L."/>
            <person name="McQuillan J."/>
            <person name="Otto T.D."/>
            <person name="Quail M.A."/>
            <person name="Sanders M.J."/>
            <person name="van Tonder A."/>
            <person name="Ginger M.L."/>
            <person name="Field M.C."/>
            <person name="Barry J.D."/>
            <person name="Hertz-Fowler C."/>
            <person name="Berriman M."/>
        </authorList>
    </citation>
    <scope>NUCLEOTIDE SEQUENCE [LARGE SCALE GENOMIC DNA]</scope>
    <source>
        <strain evidence="12 13">IL3000</strain>
    </source>
</reference>
<keyword evidence="7" id="KW-0325">Glycoprotein</keyword>
<reference evidence="13" key="1">
    <citation type="submission" date="2011-07" db="EMBL/GenBank/DDBJ databases">
        <title>Divergent evolution of antigenic variation in African trypanosomes.</title>
        <authorList>
            <person name="Jackson A.P."/>
            <person name="Berry A."/>
            <person name="Allison H.C."/>
            <person name="Burton P."/>
            <person name="Anderson J."/>
            <person name="Aslett M."/>
            <person name="Brown R."/>
            <person name="Corton N."/>
            <person name="Harris D."/>
            <person name="Hauser H."/>
            <person name="Gamble J."/>
            <person name="Gilderthorp R."/>
            <person name="McQuillan J."/>
            <person name="Quail M.A."/>
            <person name="Sanders M."/>
            <person name="Van Tonder A."/>
            <person name="Ginger M.L."/>
            <person name="Donelson J.E."/>
            <person name="Field M.C."/>
            <person name="Barry J.D."/>
            <person name="Berriman M."/>
            <person name="Hertz-Fowler C."/>
        </authorList>
    </citation>
    <scope>NUCLEOTIDE SEQUENCE [LARGE SCALE GENOMIC DNA]</scope>
    <source>
        <strain evidence="13">IL3000</strain>
    </source>
</reference>
<evidence type="ECO:0000256" key="2">
    <source>
        <dbReference type="ARBA" id="ARBA00004609"/>
    </source>
</evidence>
<dbReference type="Proteomes" id="UP000000702">
    <property type="component" value="Unassembled WGS sequence"/>
</dbReference>
<evidence type="ECO:0000256" key="1">
    <source>
        <dbReference type="ARBA" id="ARBA00002523"/>
    </source>
</evidence>
<evidence type="ECO:0000313" key="12">
    <source>
        <dbReference type="EMBL" id="CCD16829.1"/>
    </source>
</evidence>
<evidence type="ECO:0000256" key="3">
    <source>
        <dbReference type="ARBA" id="ARBA00022475"/>
    </source>
</evidence>
<comment type="subcellular location">
    <subcellularLocation>
        <location evidence="2">Cell membrane</location>
        <topology evidence="2">Lipid-anchor</topology>
        <topology evidence="2">GPI-anchor</topology>
    </subcellularLocation>
</comment>
<dbReference type="AlphaFoldDB" id="F9WHN5"/>
<evidence type="ECO:0000256" key="5">
    <source>
        <dbReference type="ARBA" id="ARBA00022729"/>
    </source>
</evidence>
<keyword evidence="5 10" id="KW-0732">Signal</keyword>
<evidence type="ECO:0000256" key="9">
    <source>
        <dbReference type="SAM" id="MobiDB-lite"/>
    </source>
</evidence>
<name>F9WHN5_TRYCI</name>
<accession>F9WHN5</accession>
<evidence type="ECO:0000256" key="7">
    <source>
        <dbReference type="ARBA" id="ARBA00023180"/>
    </source>
</evidence>
<feature type="chain" id="PRO_5003389149" evidence="10">
    <location>
        <begin position="29"/>
        <end position="372"/>
    </location>
</feature>
<dbReference type="InterPro" id="IPR025932">
    <property type="entry name" value="Trypano_VSG_B_N_dom"/>
</dbReference>
<evidence type="ECO:0000313" key="13">
    <source>
        <dbReference type="Proteomes" id="UP000000702"/>
    </source>
</evidence>
<keyword evidence="4" id="KW-0336">GPI-anchor</keyword>
<protein>
    <submittedName>
        <fullName evidence="12">Variant surface glycoprotein</fullName>
    </submittedName>
</protein>
<proteinExistence type="predicted"/>
<evidence type="ECO:0000256" key="4">
    <source>
        <dbReference type="ARBA" id="ARBA00022622"/>
    </source>
</evidence>
<evidence type="ECO:0000259" key="11">
    <source>
        <dbReference type="Pfam" id="PF13206"/>
    </source>
</evidence>
<keyword evidence="8" id="KW-0449">Lipoprotein</keyword>
<feature type="region of interest" description="Disordered" evidence="9">
    <location>
        <begin position="276"/>
        <end position="347"/>
    </location>
</feature>
<dbReference type="GO" id="GO:0005886">
    <property type="term" value="C:plasma membrane"/>
    <property type="evidence" value="ECO:0007669"/>
    <property type="project" value="UniProtKB-SubCell"/>
</dbReference>
<dbReference type="GO" id="GO:0098552">
    <property type="term" value="C:side of membrane"/>
    <property type="evidence" value="ECO:0007669"/>
    <property type="project" value="UniProtKB-KW"/>
</dbReference>
<keyword evidence="6" id="KW-0472">Membrane</keyword>
<feature type="signal peptide" evidence="10">
    <location>
        <begin position="1"/>
        <end position="28"/>
    </location>
</feature>
<dbReference type="Pfam" id="PF13206">
    <property type="entry name" value="VSG_B"/>
    <property type="match status" value="1"/>
</dbReference>
<keyword evidence="3" id="KW-1003">Cell membrane</keyword>
<sequence>MCKKIKMVYRSFFGLSLVSCIFLEVGSGNGINGEVYDLLCNVTGSASALLKLNEGDGVVQSTLGDAVYGKGSRAQFSPTGTVSLSRRFGVSPTGRGPLCTYYRGTQARVMDGCFTESLFGVLMCVCTPGEGSSGNLCGVEISKYKGGVWSSNFNRALPTDLLNEVWEKVIKNCTGSGAGQDIAQYVEDLKIAVNKVRNSLTSGKISHTDYFYLGEKDNESNCNGVNGKNICAAYQINGKKKENVNIPWADKIDIAVSKIKPKVSRPAVKATLAPAAAEHRVANPAGQAEEHVKPEPQAGPAPNETDEKAENGKLLTETARSPGISNVPTKSKLKRSPKTKPLNEIPHVATNIDEDGFSLTKPLWLSMAALLN</sequence>
<evidence type="ECO:0000256" key="6">
    <source>
        <dbReference type="ARBA" id="ARBA00023136"/>
    </source>
</evidence>
<keyword evidence="13" id="KW-1185">Reference proteome</keyword>
<gene>
    <name evidence="12" type="ORF">TCIL3000_0_01880</name>
</gene>
<feature type="domain" description="Trypanosome variant surface glycoprotein B-type N-terminal" evidence="11">
    <location>
        <begin position="58"/>
        <end position="260"/>
    </location>
</feature>
<organism evidence="12 13">
    <name type="scientific">Trypanosoma congolense (strain IL3000)</name>
    <dbReference type="NCBI Taxonomy" id="1068625"/>
    <lineage>
        <taxon>Eukaryota</taxon>
        <taxon>Discoba</taxon>
        <taxon>Euglenozoa</taxon>
        <taxon>Kinetoplastea</taxon>
        <taxon>Metakinetoplastina</taxon>
        <taxon>Trypanosomatida</taxon>
        <taxon>Trypanosomatidae</taxon>
        <taxon>Trypanosoma</taxon>
        <taxon>Nannomonas</taxon>
    </lineage>
</organism>
<dbReference type="VEuPathDB" id="TriTrypDB:TcIL3000_0_01880"/>
<dbReference type="EMBL" id="CAEQ01002464">
    <property type="protein sequence ID" value="CCD16829.1"/>
    <property type="molecule type" value="Genomic_DNA"/>
</dbReference>